<dbReference type="EMBL" id="VSRR010012641">
    <property type="protein sequence ID" value="MPC54791.1"/>
    <property type="molecule type" value="Genomic_DNA"/>
</dbReference>
<dbReference type="Gene3D" id="3.40.50.2300">
    <property type="match status" value="1"/>
</dbReference>
<name>A0A5B7G4H8_PORTR</name>
<sequence length="51" mass="5980">METLAVVNRSIEEFTYTNKEIADELYKAMNATQFLGVSVSVWESREIYRVF</sequence>
<keyword evidence="2" id="KW-1185">Reference proteome</keyword>
<comment type="caution">
    <text evidence="1">The sequence shown here is derived from an EMBL/GenBank/DDBJ whole genome shotgun (WGS) entry which is preliminary data.</text>
</comment>
<proteinExistence type="predicted"/>
<reference evidence="1 2" key="1">
    <citation type="submission" date="2019-05" db="EMBL/GenBank/DDBJ databases">
        <title>Another draft genome of Portunus trituberculatus and its Hox gene families provides insights of decapod evolution.</title>
        <authorList>
            <person name="Jeong J.-H."/>
            <person name="Song I."/>
            <person name="Kim S."/>
            <person name="Choi T."/>
            <person name="Kim D."/>
            <person name="Ryu S."/>
            <person name="Kim W."/>
        </authorList>
    </citation>
    <scope>NUCLEOTIDE SEQUENCE [LARGE SCALE GENOMIC DNA]</scope>
    <source>
        <tissue evidence="1">Muscle</tissue>
    </source>
</reference>
<dbReference type="Proteomes" id="UP000324222">
    <property type="component" value="Unassembled WGS sequence"/>
</dbReference>
<dbReference type="AlphaFoldDB" id="A0A5B7G4H8"/>
<accession>A0A5B7G4H8</accession>
<organism evidence="1 2">
    <name type="scientific">Portunus trituberculatus</name>
    <name type="common">Swimming crab</name>
    <name type="synonym">Neptunus trituberculatus</name>
    <dbReference type="NCBI Taxonomy" id="210409"/>
    <lineage>
        <taxon>Eukaryota</taxon>
        <taxon>Metazoa</taxon>
        <taxon>Ecdysozoa</taxon>
        <taxon>Arthropoda</taxon>
        <taxon>Crustacea</taxon>
        <taxon>Multicrustacea</taxon>
        <taxon>Malacostraca</taxon>
        <taxon>Eumalacostraca</taxon>
        <taxon>Eucarida</taxon>
        <taxon>Decapoda</taxon>
        <taxon>Pleocyemata</taxon>
        <taxon>Brachyura</taxon>
        <taxon>Eubrachyura</taxon>
        <taxon>Portunoidea</taxon>
        <taxon>Portunidae</taxon>
        <taxon>Portuninae</taxon>
        <taxon>Portunus</taxon>
    </lineage>
</organism>
<gene>
    <name evidence="1" type="ORF">E2C01_048717</name>
</gene>
<protein>
    <submittedName>
        <fullName evidence="1">Uncharacterized protein</fullName>
    </submittedName>
</protein>
<evidence type="ECO:0000313" key="2">
    <source>
        <dbReference type="Proteomes" id="UP000324222"/>
    </source>
</evidence>
<evidence type="ECO:0000313" key="1">
    <source>
        <dbReference type="EMBL" id="MPC54791.1"/>
    </source>
</evidence>